<keyword evidence="1" id="KW-0238">DNA-binding</keyword>
<organism evidence="2 3">
    <name type="scientific">Bryocella elongata</name>
    <dbReference type="NCBI Taxonomy" id="863522"/>
    <lineage>
        <taxon>Bacteria</taxon>
        <taxon>Pseudomonadati</taxon>
        <taxon>Acidobacteriota</taxon>
        <taxon>Terriglobia</taxon>
        <taxon>Terriglobales</taxon>
        <taxon>Acidobacteriaceae</taxon>
        <taxon>Bryocella</taxon>
    </lineage>
</organism>
<dbReference type="PIRSF" id="PIRSF004555">
    <property type="entry name" value="UCP004555"/>
    <property type="match status" value="1"/>
</dbReference>
<comment type="subunit">
    <text evidence="1">Homodimer.</text>
</comment>
<dbReference type="EMBL" id="FNVA01000004">
    <property type="protein sequence ID" value="SEG35447.1"/>
    <property type="molecule type" value="Genomic_DNA"/>
</dbReference>
<dbReference type="AlphaFoldDB" id="A0A1H5ZIG9"/>
<evidence type="ECO:0000313" key="3">
    <source>
        <dbReference type="Proteomes" id="UP000236728"/>
    </source>
</evidence>
<protein>
    <recommendedName>
        <fullName evidence="1">Nucleoid-associated protein SAMN05421819_2644</fullName>
    </recommendedName>
</protein>
<dbReference type="InterPro" id="IPR004401">
    <property type="entry name" value="YbaB/EbfC"/>
</dbReference>
<comment type="similarity">
    <text evidence="1">Belongs to the YbaB/EbfC family.</text>
</comment>
<reference evidence="2 3" key="1">
    <citation type="submission" date="2016-10" db="EMBL/GenBank/DDBJ databases">
        <authorList>
            <person name="de Groot N.N."/>
        </authorList>
    </citation>
    <scope>NUCLEOTIDE SEQUENCE [LARGE SCALE GENOMIC DNA]</scope>
    <source>
        <strain evidence="2 3">DSM 22489</strain>
    </source>
</reference>
<dbReference type="OrthoDB" id="9795263at2"/>
<proteinExistence type="inferred from homology"/>
<dbReference type="GO" id="GO:0005737">
    <property type="term" value="C:cytoplasm"/>
    <property type="evidence" value="ECO:0007669"/>
    <property type="project" value="UniProtKB-UniRule"/>
</dbReference>
<comment type="function">
    <text evidence="1">Binds to DNA and alters its conformation. May be involved in regulation of gene expression, nucleoid organization and DNA protection.</text>
</comment>
<dbReference type="SUPFAM" id="SSF82607">
    <property type="entry name" value="YbaB-like"/>
    <property type="match status" value="1"/>
</dbReference>
<dbReference type="InterPro" id="IPR036894">
    <property type="entry name" value="YbaB-like_sf"/>
</dbReference>
<evidence type="ECO:0000313" key="2">
    <source>
        <dbReference type="EMBL" id="SEG35447.1"/>
    </source>
</evidence>
<accession>A0A1H5ZIG9</accession>
<evidence type="ECO:0000256" key="1">
    <source>
        <dbReference type="HAMAP-Rule" id="MF_00274"/>
    </source>
</evidence>
<dbReference type="Proteomes" id="UP000236728">
    <property type="component" value="Unassembled WGS sequence"/>
</dbReference>
<keyword evidence="1" id="KW-0963">Cytoplasm</keyword>
<dbReference type="GO" id="GO:0043590">
    <property type="term" value="C:bacterial nucleoid"/>
    <property type="evidence" value="ECO:0007669"/>
    <property type="project" value="UniProtKB-UniRule"/>
</dbReference>
<dbReference type="RefSeq" id="WP_103933520.1">
    <property type="nucleotide sequence ID" value="NZ_FNVA01000004.1"/>
</dbReference>
<dbReference type="Gene3D" id="3.30.1310.10">
    <property type="entry name" value="Nucleoid-associated protein YbaB-like domain"/>
    <property type="match status" value="1"/>
</dbReference>
<name>A0A1H5ZIG9_9BACT</name>
<comment type="subcellular location">
    <subcellularLocation>
        <location evidence="1">Cytoplasm</location>
        <location evidence="1">Nucleoid</location>
    </subcellularLocation>
</comment>
<sequence>MDMSQLGSLFSSAMSKRDEMLASLDKIVVEAESGGGLAQVRMNGHKQVLKLTLAPSALAAAGSDITMLEDLIVAAINAAGRKVGEATEAASHNMLTDLGLPGL</sequence>
<dbReference type="NCBIfam" id="TIGR00103">
    <property type="entry name" value="DNA_YbaB_EbfC"/>
    <property type="match status" value="1"/>
</dbReference>
<dbReference type="Pfam" id="PF02575">
    <property type="entry name" value="YbaB_DNA_bd"/>
    <property type="match status" value="1"/>
</dbReference>
<dbReference type="GO" id="GO:0003677">
    <property type="term" value="F:DNA binding"/>
    <property type="evidence" value="ECO:0007669"/>
    <property type="project" value="UniProtKB-UniRule"/>
</dbReference>
<gene>
    <name evidence="2" type="ORF">SAMN05421819_2644</name>
</gene>
<keyword evidence="3" id="KW-1185">Reference proteome</keyword>
<dbReference type="HAMAP" id="MF_00274">
    <property type="entry name" value="DNA_YbaB_EbfC"/>
    <property type="match status" value="1"/>
</dbReference>